<accession>T0R507</accession>
<protein>
    <submittedName>
        <fullName evidence="2">Uncharacterized protein</fullName>
    </submittedName>
</protein>
<dbReference type="Gene3D" id="1.25.40.20">
    <property type="entry name" value="Ankyrin repeat-containing domain"/>
    <property type="match status" value="2"/>
</dbReference>
<dbReference type="InParanoid" id="T0R507"/>
<evidence type="ECO:0000313" key="2">
    <source>
        <dbReference type="EMBL" id="EQC27168.1"/>
    </source>
</evidence>
<dbReference type="PANTHER" id="PTHR46586">
    <property type="entry name" value="ANKYRIN REPEAT-CONTAINING PROTEIN"/>
    <property type="match status" value="1"/>
</dbReference>
<dbReference type="InterPro" id="IPR036770">
    <property type="entry name" value="Ankyrin_rpt-contain_sf"/>
</dbReference>
<dbReference type="Pfam" id="PF13637">
    <property type="entry name" value="Ank_4"/>
    <property type="match status" value="1"/>
</dbReference>
<dbReference type="RefSeq" id="XP_008619355.1">
    <property type="nucleotide sequence ID" value="XM_008621133.1"/>
</dbReference>
<proteinExistence type="predicted"/>
<keyword evidence="1" id="KW-0732">Signal</keyword>
<sequence length="857" mass="95212">MSVIRKPNALAPLLLYVAQGIALPSSWANDARDHGSADVAEFYFQHAPETNNVAAPSFPFQYYGLDEIQRALWDEDLDLVSELWTRRPELRHDYLLEFVVCNIQSPKALTLLLDAGIGQPRTVAVENIHRRSFEMMKILLPYCLPPNDPMDNLIFLVEWVHKRSSSYTKSFLVFLKAEMIAQATAANCRYIHAGTEIEALTERFWSAARPRRAATRFRDFHHLVDFEATQGQYEGVYLLDPGLFRTSYREWNNPDAPPDALTTEELYLNLHNTRDPRFPLHLAILEGDLAATTSILRCRPDLAYQEAIEAAIHHDHLDIATYLLEQRATRVPELNRNFEDEFRGRPSRLLDDWLPSCHSTLYKNDVSILALLWAHRQRDWDSNDVARAALGFNAFDVLGFLIEHLPTSALHGLFDAVAGQGHLSLVEALHARGLDCTTEAMDNAAANGHLDVVIFLHEKRAEGCTTEAMDNAAANGHLDVVIFLHEKRSEGCTMAALSGAAAEGHLGIVRFLVAHCDEGASPDALDTAAANGHLNVVIHLDELGRLACSPAAVNEAAKNGHLDVVDYLLTLRREGGSRDSVVQGALDHSGLPLPTTSGGIMNAIRKPNALALLLLYVAQGVALPSSWANDVRDHGSADVVAFCFQHTPETNNAVAPDTRFQYYGLDEIRTALSNEDFELVLELWTRQPELRHDYLLEVVVSNNQSPKALTLLLEAGVGQPQNVAVENTHRRSFEMLKILLPFCLPPNDPMGNLVFLVEWVHKRSSSYTKSFLLLLKAEMIAQATAANCRYIHAGTEIEALTEALLERGATTSYLQPEVRGMQQQVLFKSGIADWGLATLLVHVLSVDADTLMEVLLA</sequence>
<dbReference type="InterPro" id="IPR002110">
    <property type="entry name" value="Ankyrin_rpt"/>
</dbReference>
<dbReference type="OMA" id="PSSWAND"/>
<dbReference type="GeneID" id="19955698"/>
<dbReference type="STRING" id="1156394.T0R507"/>
<feature type="signal peptide" evidence="1">
    <location>
        <begin position="1"/>
        <end position="28"/>
    </location>
</feature>
<dbReference type="OrthoDB" id="10373612at2759"/>
<organism evidence="2 3">
    <name type="scientific">Saprolegnia diclina (strain VS20)</name>
    <dbReference type="NCBI Taxonomy" id="1156394"/>
    <lineage>
        <taxon>Eukaryota</taxon>
        <taxon>Sar</taxon>
        <taxon>Stramenopiles</taxon>
        <taxon>Oomycota</taxon>
        <taxon>Saprolegniomycetes</taxon>
        <taxon>Saprolegniales</taxon>
        <taxon>Saprolegniaceae</taxon>
        <taxon>Saprolegnia</taxon>
    </lineage>
</organism>
<keyword evidence="3" id="KW-1185">Reference proteome</keyword>
<gene>
    <name evidence="2" type="ORF">SDRG_14971</name>
</gene>
<dbReference type="VEuPathDB" id="FungiDB:SDRG_14971"/>
<name>T0R507_SAPDV</name>
<dbReference type="EMBL" id="JH767213">
    <property type="protein sequence ID" value="EQC27168.1"/>
    <property type="molecule type" value="Genomic_DNA"/>
</dbReference>
<dbReference type="SUPFAM" id="SSF48403">
    <property type="entry name" value="Ankyrin repeat"/>
    <property type="match status" value="1"/>
</dbReference>
<evidence type="ECO:0000256" key="1">
    <source>
        <dbReference type="SAM" id="SignalP"/>
    </source>
</evidence>
<feature type="chain" id="PRO_5004570952" evidence="1">
    <location>
        <begin position="29"/>
        <end position="857"/>
    </location>
</feature>
<dbReference type="PANTHER" id="PTHR46586:SF3">
    <property type="entry name" value="ANKYRIN REPEAT-CONTAINING PROTEIN"/>
    <property type="match status" value="1"/>
</dbReference>
<dbReference type="Proteomes" id="UP000030762">
    <property type="component" value="Unassembled WGS sequence"/>
</dbReference>
<reference evidence="2 3" key="1">
    <citation type="submission" date="2012-04" db="EMBL/GenBank/DDBJ databases">
        <title>The Genome Sequence of Saprolegnia declina VS20.</title>
        <authorList>
            <consortium name="The Broad Institute Genome Sequencing Platform"/>
            <person name="Russ C."/>
            <person name="Nusbaum C."/>
            <person name="Tyler B."/>
            <person name="van West P."/>
            <person name="Dieguez-Uribeondo J."/>
            <person name="de Bruijn I."/>
            <person name="Tripathy S."/>
            <person name="Jiang R."/>
            <person name="Young S.K."/>
            <person name="Zeng Q."/>
            <person name="Gargeya S."/>
            <person name="Fitzgerald M."/>
            <person name="Haas B."/>
            <person name="Abouelleil A."/>
            <person name="Alvarado L."/>
            <person name="Arachchi H.M."/>
            <person name="Berlin A."/>
            <person name="Chapman S.B."/>
            <person name="Goldberg J."/>
            <person name="Griggs A."/>
            <person name="Gujja S."/>
            <person name="Hansen M."/>
            <person name="Howarth C."/>
            <person name="Imamovic A."/>
            <person name="Larimer J."/>
            <person name="McCowen C."/>
            <person name="Montmayeur A."/>
            <person name="Murphy C."/>
            <person name="Neiman D."/>
            <person name="Pearson M."/>
            <person name="Priest M."/>
            <person name="Roberts A."/>
            <person name="Saif S."/>
            <person name="Shea T."/>
            <person name="Sisk P."/>
            <person name="Sykes S."/>
            <person name="Wortman J."/>
            <person name="Nusbaum C."/>
            <person name="Birren B."/>
        </authorList>
    </citation>
    <scope>NUCLEOTIDE SEQUENCE [LARGE SCALE GENOMIC DNA]</scope>
    <source>
        <strain evidence="2 3">VS20</strain>
    </source>
</reference>
<dbReference type="InterPro" id="IPR052050">
    <property type="entry name" value="SecEffector_AnkRepeat"/>
</dbReference>
<evidence type="ECO:0000313" key="3">
    <source>
        <dbReference type="Proteomes" id="UP000030762"/>
    </source>
</evidence>
<dbReference type="AlphaFoldDB" id="T0R507"/>